<dbReference type="Pfam" id="PF12697">
    <property type="entry name" value="Abhydrolase_6"/>
    <property type="match status" value="1"/>
</dbReference>
<feature type="transmembrane region" description="Helical" evidence="2">
    <location>
        <begin position="227"/>
        <end position="248"/>
    </location>
</feature>
<dbReference type="AlphaFoldDB" id="A0A8T0L861"/>
<evidence type="ECO:0000313" key="4">
    <source>
        <dbReference type="EMBL" id="KAG2406185.1"/>
    </source>
</evidence>
<reference evidence="4 5" key="1">
    <citation type="submission" date="2020-05" db="EMBL/GenBank/DDBJ databases">
        <title>Vigna angularis (adzuki bean) Var. LongXiaoDou No. 4 denovo assembly.</title>
        <authorList>
            <person name="Xiang H."/>
        </authorList>
    </citation>
    <scope>NUCLEOTIDE SEQUENCE [LARGE SCALE GENOMIC DNA]</scope>
    <source>
        <tissue evidence="4">Leaf</tissue>
    </source>
</reference>
<accession>A0A8T0L861</accession>
<feature type="compositionally biased region" description="Polar residues" evidence="1">
    <location>
        <begin position="11"/>
        <end position="25"/>
    </location>
</feature>
<dbReference type="SUPFAM" id="SSF53474">
    <property type="entry name" value="alpha/beta-Hydrolases"/>
    <property type="match status" value="1"/>
</dbReference>
<gene>
    <name evidence="4" type="ORF">HKW66_Vig0054410</name>
</gene>
<dbReference type="PANTHER" id="PTHR45763:SF51">
    <property type="entry name" value="ALPHA_BETA-HYDROLASES SUPERFAMILY PROTEIN"/>
    <property type="match status" value="1"/>
</dbReference>
<protein>
    <recommendedName>
        <fullName evidence="3">AB hydrolase-1 domain-containing protein</fullName>
    </recommendedName>
</protein>
<dbReference type="InterPro" id="IPR029058">
    <property type="entry name" value="AB_hydrolase_fold"/>
</dbReference>
<sequence>MGSGVNRKFSAASTRAHSSNQNKTTSIHFPSGILRTVFAVLFIVVVAWGYQAIQPPPPKLCGSPSGPPITAPRIKLRDGRNLAYKEHGVPKDVANHKIIFVHGFDACRHDAYVAKTLSPDVADDLGVYIVSFDRPGYGESDPHPSQTVKSLALDIEELADKLGLGSKFYIIGFSLGGQVVWRCLKYIPHRYDVFRFEVWEIGGVIMLVYDIKMNGVIVLVIPNYAILKTLISVLAGAVLIAPVLNYWWTGLPRNLTNEVFYRQKLQDQWTLRVVHYIPWLTYWWNTQTWFPSSSLIADSLDLLSLQDKELLPKRIDRKNHVGEVRQQGEHESVHRDLIVAFGSWEFSPLDLENPFPNKEGLVHIWQGDEDLIVPVKVQRYIAQKLPWIQYHELQGAGHLFPHLDGISDTIVKSLLNAQ</sequence>
<dbReference type="Gene3D" id="3.40.50.1820">
    <property type="entry name" value="alpha/beta hydrolase"/>
    <property type="match status" value="2"/>
</dbReference>
<feature type="region of interest" description="Disordered" evidence="1">
    <location>
        <begin position="1"/>
        <end position="25"/>
    </location>
</feature>
<evidence type="ECO:0000313" key="5">
    <source>
        <dbReference type="Proteomes" id="UP000743370"/>
    </source>
</evidence>
<evidence type="ECO:0000256" key="2">
    <source>
        <dbReference type="SAM" id="Phobius"/>
    </source>
</evidence>
<feature type="transmembrane region" description="Helical" evidence="2">
    <location>
        <begin position="32"/>
        <end position="50"/>
    </location>
</feature>
<keyword evidence="2" id="KW-0812">Transmembrane</keyword>
<dbReference type="EMBL" id="JABFOF010000002">
    <property type="protein sequence ID" value="KAG2406185.1"/>
    <property type="molecule type" value="Genomic_DNA"/>
</dbReference>
<keyword evidence="2" id="KW-1133">Transmembrane helix</keyword>
<evidence type="ECO:0000256" key="1">
    <source>
        <dbReference type="SAM" id="MobiDB-lite"/>
    </source>
</evidence>
<feature type="transmembrane region" description="Helical" evidence="2">
    <location>
        <begin position="199"/>
        <end position="221"/>
    </location>
</feature>
<organism evidence="4 5">
    <name type="scientific">Phaseolus angularis</name>
    <name type="common">Azuki bean</name>
    <name type="synonym">Vigna angularis</name>
    <dbReference type="NCBI Taxonomy" id="3914"/>
    <lineage>
        <taxon>Eukaryota</taxon>
        <taxon>Viridiplantae</taxon>
        <taxon>Streptophyta</taxon>
        <taxon>Embryophyta</taxon>
        <taxon>Tracheophyta</taxon>
        <taxon>Spermatophyta</taxon>
        <taxon>Magnoliopsida</taxon>
        <taxon>eudicotyledons</taxon>
        <taxon>Gunneridae</taxon>
        <taxon>Pentapetalae</taxon>
        <taxon>rosids</taxon>
        <taxon>fabids</taxon>
        <taxon>Fabales</taxon>
        <taxon>Fabaceae</taxon>
        <taxon>Papilionoideae</taxon>
        <taxon>50 kb inversion clade</taxon>
        <taxon>NPAAA clade</taxon>
        <taxon>indigoferoid/millettioid clade</taxon>
        <taxon>Phaseoleae</taxon>
        <taxon>Vigna</taxon>
    </lineage>
</organism>
<feature type="domain" description="AB hydrolase-1" evidence="3">
    <location>
        <begin position="98"/>
        <end position="404"/>
    </location>
</feature>
<dbReference type="PANTHER" id="PTHR45763">
    <property type="entry name" value="HYDROLASE, ALPHA/BETA FOLD FAMILY PROTEIN, EXPRESSED-RELATED"/>
    <property type="match status" value="1"/>
</dbReference>
<evidence type="ECO:0000259" key="3">
    <source>
        <dbReference type="Pfam" id="PF12697"/>
    </source>
</evidence>
<dbReference type="Proteomes" id="UP000743370">
    <property type="component" value="Unassembled WGS sequence"/>
</dbReference>
<name>A0A8T0L861_PHAAN</name>
<proteinExistence type="predicted"/>
<comment type="caution">
    <text evidence="4">The sequence shown here is derived from an EMBL/GenBank/DDBJ whole genome shotgun (WGS) entry which is preliminary data.</text>
</comment>
<dbReference type="InterPro" id="IPR000073">
    <property type="entry name" value="AB_hydrolase_1"/>
</dbReference>
<keyword evidence="2" id="KW-0472">Membrane</keyword>